<dbReference type="Gene3D" id="3.40.190.10">
    <property type="entry name" value="Periplasmic binding protein-like II"/>
    <property type="match status" value="2"/>
</dbReference>
<dbReference type="PRINTS" id="PR00039">
    <property type="entry name" value="HTHLYSR"/>
</dbReference>
<name>A0ABQ5Y357_9VIBR</name>
<dbReference type="SUPFAM" id="SSF46785">
    <property type="entry name" value="Winged helix' DNA-binding domain"/>
    <property type="match status" value="1"/>
</dbReference>
<reference evidence="7" key="1">
    <citation type="journal article" date="2019" name="Int. J. Syst. Evol. Microbiol.">
        <title>The Global Catalogue of Microorganisms (GCM) 10K type strain sequencing project: providing services to taxonomists for standard genome sequencing and annotation.</title>
        <authorList>
            <consortium name="The Broad Institute Genomics Platform"/>
            <consortium name="The Broad Institute Genome Sequencing Center for Infectious Disease"/>
            <person name="Wu L."/>
            <person name="Ma J."/>
        </authorList>
    </citation>
    <scope>NUCLEOTIDE SEQUENCE [LARGE SCALE GENOMIC DNA]</scope>
    <source>
        <strain evidence="7">NBRC 110633</strain>
    </source>
</reference>
<sequence length="301" mass="34850">MGKDYNLLHVLLVLAEERQTVLAAKKLNLSQPTISVMLRKLREQFDDPLFVRDKNTLEPTPKCEKILQTLPAVLDQLDSLYLENTQWDIHSEEEEIELYFAPPLMTLLGVPLIKRLTTLTPNLTVQCQQWDLGTATKLDTHRRSWGVTYLPLETNKSLVQRDLGADRFGLLMRAEHPLKNSLVEDIVEYPICICAIPGSNAASQAEKVLHQHRIDKNINARVGDLNLMLQLLEQSDYIGILPQRFLSVLGEEFRFMPFPEQIIPSGHRRHMALFTHQRHRRHPLTEWLENQLKLILEETEF</sequence>
<dbReference type="RefSeq" id="WP_045398796.1">
    <property type="nucleotide sequence ID" value="NZ_BBLD01000014.1"/>
</dbReference>
<dbReference type="Gene3D" id="1.10.10.10">
    <property type="entry name" value="Winged helix-like DNA-binding domain superfamily/Winged helix DNA-binding domain"/>
    <property type="match status" value="1"/>
</dbReference>
<gene>
    <name evidence="6" type="ORF">GCM10007906_29790</name>
</gene>
<keyword evidence="7" id="KW-1185">Reference proteome</keyword>
<feature type="domain" description="HTH lysR-type" evidence="5">
    <location>
        <begin position="1"/>
        <end position="60"/>
    </location>
</feature>
<evidence type="ECO:0000256" key="2">
    <source>
        <dbReference type="ARBA" id="ARBA00023015"/>
    </source>
</evidence>
<dbReference type="PANTHER" id="PTHR30118">
    <property type="entry name" value="HTH-TYPE TRANSCRIPTIONAL REGULATOR LEUO-RELATED"/>
    <property type="match status" value="1"/>
</dbReference>
<dbReference type="Pfam" id="PF03466">
    <property type="entry name" value="LysR_substrate"/>
    <property type="match status" value="1"/>
</dbReference>
<comment type="caution">
    <text evidence="6">The sequence shown here is derived from an EMBL/GenBank/DDBJ whole genome shotgun (WGS) entry which is preliminary data.</text>
</comment>
<dbReference type="InterPro" id="IPR050389">
    <property type="entry name" value="LysR-type_TF"/>
</dbReference>
<dbReference type="InterPro" id="IPR005119">
    <property type="entry name" value="LysR_subst-bd"/>
</dbReference>
<dbReference type="InterPro" id="IPR036390">
    <property type="entry name" value="WH_DNA-bd_sf"/>
</dbReference>
<keyword evidence="4" id="KW-0804">Transcription</keyword>
<dbReference type="SUPFAM" id="SSF53850">
    <property type="entry name" value="Periplasmic binding protein-like II"/>
    <property type="match status" value="1"/>
</dbReference>
<dbReference type="Proteomes" id="UP001156669">
    <property type="component" value="Unassembled WGS sequence"/>
</dbReference>
<proteinExistence type="inferred from homology"/>
<keyword evidence="3" id="KW-0238">DNA-binding</keyword>
<accession>A0ABQ5Y357</accession>
<dbReference type="InterPro" id="IPR036388">
    <property type="entry name" value="WH-like_DNA-bd_sf"/>
</dbReference>
<evidence type="ECO:0000259" key="5">
    <source>
        <dbReference type="PROSITE" id="PS50931"/>
    </source>
</evidence>
<evidence type="ECO:0000313" key="7">
    <source>
        <dbReference type="Proteomes" id="UP001156669"/>
    </source>
</evidence>
<comment type="similarity">
    <text evidence="1">Belongs to the LysR transcriptional regulatory family.</text>
</comment>
<evidence type="ECO:0000256" key="4">
    <source>
        <dbReference type="ARBA" id="ARBA00023163"/>
    </source>
</evidence>
<organism evidence="6 7">
    <name type="scientific">Vibrio hyugaensis</name>
    <dbReference type="NCBI Taxonomy" id="1534743"/>
    <lineage>
        <taxon>Bacteria</taxon>
        <taxon>Pseudomonadati</taxon>
        <taxon>Pseudomonadota</taxon>
        <taxon>Gammaproteobacteria</taxon>
        <taxon>Vibrionales</taxon>
        <taxon>Vibrionaceae</taxon>
        <taxon>Vibrio</taxon>
    </lineage>
</organism>
<evidence type="ECO:0000256" key="1">
    <source>
        <dbReference type="ARBA" id="ARBA00009437"/>
    </source>
</evidence>
<keyword evidence="2" id="KW-0805">Transcription regulation</keyword>
<dbReference type="EMBL" id="BSOE01000054">
    <property type="protein sequence ID" value="GLR05391.1"/>
    <property type="molecule type" value="Genomic_DNA"/>
</dbReference>
<dbReference type="Pfam" id="PF00126">
    <property type="entry name" value="HTH_1"/>
    <property type="match status" value="1"/>
</dbReference>
<dbReference type="PANTHER" id="PTHR30118:SF15">
    <property type="entry name" value="TRANSCRIPTIONAL REGULATORY PROTEIN"/>
    <property type="match status" value="1"/>
</dbReference>
<dbReference type="InterPro" id="IPR000847">
    <property type="entry name" value="LysR_HTH_N"/>
</dbReference>
<evidence type="ECO:0000313" key="6">
    <source>
        <dbReference type="EMBL" id="GLR05391.1"/>
    </source>
</evidence>
<protein>
    <submittedName>
        <fullName evidence="6">LysR family transcriptional regulator</fullName>
    </submittedName>
</protein>
<evidence type="ECO:0000256" key="3">
    <source>
        <dbReference type="ARBA" id="ARBA00023125"/>
    </source>
</evidence>
<dbReference type="PROSITE" id="PS50931">
    <property type="entry name" value="HTH_LYSR"/>
    <property type="match status" value="1"/>
</dbReference>